<dbReference type="PANTHER" id="PTHR30012">
    <property type="entry name" value="GENERAL SECRETION PATHWAY PROTEIN"/>
    <property type="match status" value="1"/>
</dbReference>
<keyword evidence="3" id="KW-1003">Cell membrane</keyword>
<evidence type="ECO:0000256" key="1">
    <source>
        <dbReference type="ARBA" id="ARBA00004651"/>
    </source>
</evidence>
<keyword evidence="5 7" id="KW-1133">Transmembrane helix</keyword>
<dbReference type="Gene3D" id="1.20.81.30">
    <property type="entry name" value="Type II secretion system (T2SS), domain F"/>
    <property type="match status" value="2"/>
</dbReference>
<dbReference type="Proteomes" id="UP001595733">
    <property type="component" value="Unassembled WGS sequence"/>
</dbReference>
<evidence type="ECO:0000313" key="9">
    <source>
        <dbReference type="EMBL" id="MFC4356149.1"/>
    </source>
</evidence>
<protein>
    <submittedName>
        <fullName evidence="9">Type II secretion system F family protein</fullName>
    </submittedName>
</protein>
<evidence type="ECO:0000313" key="10">
    <source>
        <dbReference type="Proteomes" id="UP001595733"/>
    </source>
</evidence>
<keyword evidence="6 7" id="KW-0472">Membrane</keyword>
<reference evidence="10" key="1">
    <citation type="journal article" date="2019" name="Int. J. Syst. Evol. Microbiol.">
        <title>The Global Catalogue of Microorganisms (GCM) 10K type strain sequencing project: providing services to taxonomists for standard genome sequencing and annotation.</title>
        <authorList>
            <consortium name="The Broad Institute Genomics Platform"/>
            <consortium name="The Broad Institute Genome Sequencing Center for Infectious Disease"/>
            <person name="Wu L."/>
            <person name="Ma J."/>
        </authorList>
    </citation>
    <scope>NUCLEOTIDE SEQUENCE [LARGE SCALE GENOMIC DNA]</scope>
    <source>
        <strain evidence="10">CCUG 50353</strain>
    </source>
</reference>
<feature type="transmembrane region" description="Helical" evidence="7">
    <location>
        <begin position="157"/>
        <end position="182"/>
    </location>
</feature>
<dbReference type="InterPro" id="IPR042094">
    <property type="entry name" value="T2SS_GspF_sf"/>
</dbReference>
<dbReference type="PANTHER" id="PTHR30012:SF0">
    <property type="entry name" value="TYPE II SECRETION SYSTEM PROTEIN F-RELATED"/>
    <property type="match status" value="1"/>
</dbReference>
<accession>A0ABV8V023</accession>
<keyword evidence="4 7" id="KW-0812">Transmembrane</keyword>
<sequence>MDKRGRYSKPLIAKASQAEFLEKLASLLEQGFSLPDAIVVLCPFYMELEIQTKLFILFEEGHNLSHVFEIMGYPDTVVESIRLAEVHGHLTVVLNQTADLLKKQRTMRKQAVTTLSYPIGLLFFMTALFVGFKLYFLPMFLPLVERSNPAAVGRIKLIFSLPFYLILMALILLAIGWFYFYVVYRTKSVKWLLFSRKALFIKVLQNNITSWQMSRELSLLLSGGVNLADSIRFIHSGNHLLCKLACAELLEWLERGEDFSSAVKLNAWMSKDVVRFIEHSELHGYLSEELALYQQSKADAVQKRLEVGIALAQPVLFLLIGGLVISAYLSIMLPIYNLISV</sequence>
<feature type="transmembrane region" description="Helical" evidence="7">
    <location>
        <begin position="115"/>
        <end position="137"/>
    </location>
</feature>
<organism evidence="9 10">
    <name type="scientific">Chryseomicrobium palamuruense</name>
    <dbReference type="NCBI Taxonomy" id="682973"/>
    <lineage>
        <taxon>Bacteria</taxon>
        <taxon>Bacillati</taxon>
        <taxon>Bacillota</taxon>
        <taxon>Bacilli</taxon>
        <taxon>Bacillales</taxon>
        <taxon>Caryophanaceae</taxon>
        <taxon>Chryseomicrobium</taxon>
    </lineage>
</organism>
<name>A0ABV8V023_9BACL</name>
<proteinExistence type="inferred from homology"/>
<evidence type="ECO:0000256" key="3">
    <source>
        <dbReference type="ARBA" id="ARBA00022475"/>
    </source>
</evidence>
<evidence type="ECO:0000256" key="4">
    <source>
        <dbReference type="ARBA" id="ARBA00022692"/>
    </source>
</evidence>
<dbReference type="InterPro" id="IPR018076">
    <property type="entry name" value="T2SS_GspF_dom"/>
</dbReference>
<evidence type="ECO:0000259" key="8">
    <source>
        <dbReference type="Pfam" id="PF00482"/>
    </source>
</evidence>
<comment type="caution">
    <text evidence="9">The sequence shown here is derived from an EMBL/GenBank/DDBJ whole genome shotgun (WGS) entry which is preliminary data.</text>
</comment>
<dbReference type="InterPro" id="IPR003004">
    <property type="entry name" value="GspF/PilC"/>
</dbReference>
<keyword evidence="10" id="KW-1185">Reference proteome</keyword>
<evidence type="ECO:0000256" key="2">
    <source>
        <dbReference type="ARBA" id="ARBA00005745"/>
    </source>
</evidence>
<gene>
    <name evidence="9" type="ORF">ACFO0S_13895</name>
</gene>
<comment type="similarity">
    <text evidence="2">Belongs to the GSP F family.</text>
</comment>
<feature type="domain" description="Type II secretion system protein GspF" evidence="8">
    <location>
        <begin position="20"/>
        <end position="138"/>
    </location>
</feature>
<evidence type="ECO:0000256" key="7">
    <source>
        <dbReference type="SAM" id="Phobius"/>
    </source>
</evidence>
<evidence type="ECO:0000256" key="6">
    <source>
        <dbReference type="ARBA" id="ARBA00023136"/>
    </source>
</evidence>
<dbReference type="Pfam" id="PF00482">
    <property type="entry name" value="T2SSF"/>
    <property type="match status" value="2"/>
</dbReference>
<dbReference type="RefSeq" id="WP_378142696.1">
    <property type="nucleotide sequence ID" value="NZ_JBHSEF010000026.1"/>
</dbReference>
<comment type="subcellular location">
    <subcellularLocation>
        <location evidence="1">Cell membrane</location>
        <topology evidence="1">Multi-pass membrane protein</topology>
    </subcellularLocation>
</comment>
<evidence type="ECO:0000256" key="5">
    <source>
        <dbReference type="ARBA" id="ARBA00022989"/>
    </source>
</evidence>
<feature type="transmembrane region" description="Helical" evidence="7">
    <location>
        <begin position="315"/>
        <end position="339"/>
    </location>
</feature>
<feature type="domain" description="Type II secretion system protein GspF" evidence="8">
    <location>
        <begin position="214"/>
        <end position="334"/>
    </location>
</feature>
<dbReference type="EMBL" id="JBHSEF010000026">
    <property type="protein sequence ID" value="MFC4356149.1"/>
    <property type="molecule type" value="Genomic_DNA"/>
</dbReference>